<accession>A0A5K7YY25</accession>
<dbReference type="EMBL" id="AP021874">
    <property type="protein sequence ID" value="BBO71204.1"/>
    <property type="molecule type" value="Genomic_DNA"/>
</dbReference>
<proteinExistence type="predicted"/>
<evidence type="ECO:0000313" key="2">
    <source>
        <dbReference type="Proteomes" id="UP000427906"/>
    </source>
</evidence>
<dbReference type="AlphaFoldDB" id="A0A5K7YY25"/>
<dbReference type="RefSeq" id="WP_155319072.1">
    <property type="nucleotide sequence ID" value="NZ_AP021874.1"/>
</dbReference>
<keyword evidence="2" id="KW-1185">Reference proteome</keyword>
<dbReference type="KEGG" id="dalk:DSCA_51340"/>
<gene>
    <name evidence="1" type="ORF">DSCA_51340</name>
</gene>
<sequence length="94" mass="10377">MAHRRSLIVMLVMATAAEKNMVFASPYGITTLDPSVSYSTELTYMANIYETLIRVNPPGSKKRFSYRTWPIPPGGAVSPPLPPCHGPLQREKTA</sequence>
<organism evidence="1 2">
    <name type="scientific">Desulfosarcina alkanivorans</name>
    <dbReference type="NCBI Taxonomy" id="571177"/>
    <lineage>
        <taxon>Bacteria</taxon>
        <taxon>Pseudomonadati</taxon>
        <taxon>Thermodesulfobacteriota</taxon>
        <taxon>Desulfobacteria</taxon>
        <taxon>Desulfobacterales</taxon>
        <taxon>Desulfosarcinaceae</taxon>
        <taxon>Desulfosarcina</taxon>
    </lineage>
</organism>
<evidence type="ECO:0000313" key="1">
    <source>
        <dbReference type="EMBL" id="BBO71204.1"/>
    </source>
</evidence>
<name>A0A5K7YY25_9BACT</name>
<dbReference type="Proteomes" id="UP000427906">
    <property type="component" value="Chromosome"/>
</dbReference>
<reference evidence="1 2" key="1">
    <citation type="submission" date="2019-11" db="EMBL/GenBank/DDBJ databases">
        <title>Comparative genomics of hydrocarbon-degrading Desulfosarcina strains.</title>
        <authorList>
            <person name="Watanabe M."/>
            <person name="Kojima H."/>
            <person name="Fukui M."/>
        </authorList>
    </citation>
    <scope>NUCLEOTIDE SEQUENCE [LARGE SCALE GENOMIC DNA]</scope>
    <source>
        <strain evidence="1 2">PL12</strain>
    </source>
</reference>
<protein>
    <submittedName>
        <fullName evidence="1">Uncharacterized protein</fullName>
    </submittedName>
</protein>